<accession>A0A371GPM2</accession>
<dbReference type="Proteomes" id="UP000257109">
    <property type="component" value="Unassembled WGS sequence"/>
</dbReference>
<comment type="caution">
    <text evidence="1">The sequence shown here is derived from an EMBL/GenBank/DDBJ whole genome shotgun (WGS) entry which is preliminary data.</text>
</comment>
<sequence>MEASYLLMVLGVGQSWMAFTFSLSTLTPWEPTTNSRKVTSWEQNTYFSKLADKVSFLKISRTLFTCKRCHPSNLFLLYMTRSNLGKLHAYEPKIYKTFHMLLRNPRSSKVVNSGILSSGVIASNIVNSGSNYDFDLANIADFDITDFDIANSNSDFGDSISQFILDNMANNDRTLKELATLDVIYQPWCI</sequence>
<protein>
    <submittedName>
        <fullName evidence="1">Uncharacterized protein</fullName>
    </submittedName>
</protein>
<evidence type="ECO:0000313" key="2">
    <source>
        <dbReference type="Proteomes" id="UP000257109"/>
    </source>
</evidence>
<gene>
    <name evidence="1" type="ORF">CR513_25341</name>
</gene>
<evidence type="ECO:0000313" key="1">
    <source>
        <dbReference type="EMBL" id="RDX92517.1"/>
    </source>
</evidence>
<dbReference type="AlphaFoldDB" id="A0A371GPM2"/>
<keyword evidence="2" id="KW-1185">Reference proteome</keyword>
<organism evidence="1 2">
    <name type="scientific">Mucuna pruriens</name>
    <name type="common">Velvet bean</name>
    <name type="synonym">Dolichos pruriens</name>
    <dbReference type="NCBI Taxonomy" id="157652"/>
    <lineage>
        <taxon>Eukaryota</taxon>
        <taxon>Viridiplantae</taxon>
        <taxon>Streptophyta</taxon>
        <taxon>Embryophyta</taxon>
        <taxon>Tracheophyta</taxon>
        <taxon>Spermatophyta</taxon>
        <taxon>Magnoliopsida</taxon>
        <taxon>eudicotyledons</taxon>
        <taxon>Gunneridae</taxon>
        <taxon>Pentapetalae</taxon>
        <taxon>rosids</taxon>
        <taxon>fabids</taxon>
        <taxon>Fabales</taxon>
        <taxon>Fabaceae</taxon>
        <taxon>Papilionoideae</taxon>
        <taxon>50 kb inversion clade</taxon>
        <taxon>NPAAA clade</taxon>
        <taxon>indigoferoid/millettioid clade</taxon>
        <taxon>Phaseoleae</taxon>
        <taxon>Mucuna</taxon>
    </lineage>
</organism>
<proteinExistence type="predicted"/>
<feature type="non-terminal residue" evidence="1">
    <location>
        <position position="1"/>
    </location>
</feature>
<name>A0A371GPM2_MUCPR</name>
<dbReference type="EMBL" id="QJKJ01004856">
    <property type="protein sequence ID" value="RDX92517.1"/>
    <property type="molecule type" value="Genomic_DNA"/>
</dbReference>
<reference evidence="1" key="1">
    <citation type="submission" date="2018-05" db="EMBL/GenBank/DDBJ databases">
        <title>Draft genome of Mucuna pruriens seed.</title>
        <authorList>
            <person name="Nnadi N.E."/>
            <person name="Vos R."/>
            <person name="Hasami M.H."/>
            <person name="Devisetty U.K."/>
            <person name="Aguiy J.C."/>
        </authorList>
    </citation>
    <scope>NUCLEOTIDE SEQUENCE [LARGE SCALE GENOMIC DNA]</scope>
    <source>
        <strain evidence="1">JCA_2017</strain>
    </source>
</reference>